<name>A0A4C1SCN2_EUMVA</name>
<feature type="region of interest" description="Disordered" evidence="1">
    <location>
        <begin position="133"/>
        <end position="164"/>
    </location>
</feature>
<evidence type="ECO:0000313" key="2">
    <source>
        <dbReference type="EMBL" id="GBO99851.1"/>
    </source>
</evidence>
<feature type="region of interest" description="Disordered" evidence="1">
    <location>
        <begin position="1"/>
        <end position="89"/>
    </location>
</feature>
<gene>
    <name evidence="2" type="ORF">EVAR_90710_1</name>
</gene>
<evidence type="ECO:0000256" key="1">
    <source>
        <dbReference type="SAM" id="MobiDB-lite"/>
    </source>
</evidence>
<feature type="compositionally biased region" description="Low complexity" evidence="1">
    <location>
        <begin position="60"/>
        <end position="74"/>
    </location>
</feature>
<keyword evidence="3" id="KW-1185">Reference proteome</keyword>
<comment type="caution">
    <text evidence="2">The sequence shown here is derived from an EMBL/GenBank/DDBJ whole genome shotgun (WGS) entry which is preliminary data.</text>
</comment>
<protein>
    <submittedName>
        <fullName evidence="2">Uncharacterized protein</fullName>
    </submittedName>
</protein>
<proteinExistence type="predicted"/>
<dbReference type="Proteomes" id="UP000299102">
    <property type="component" value="Unassembled WGS sequence"/>
</dbReference>
<evidence type="ECO:0000313" key="3">
    <source>
        <dbReference type="Proteomes" id="UP000299102"/>
    </source>
</evidence>
<accession>A0A4C1SCN2</accession>
<organism evidence="2 3">
    <name type="scientific">Eumeta variegata</name>
    <name type="common">Bagworm moth</name>
    <name type="synonym">Eumeta japonica</name>
    <dbReference type="NCBI Taxonomy" id="151549"/>
    <lineage>
        <taxon>Eukaryota</taxon>
        <taxon>Metazoa</taxon>
        <taxon>Ecdysozoa</taxon>
        <taxon>Arthropoda</taxon>
        <taxon>Hexapoda</taxon>
        <taxon>Insecta</taxon>
        <taxon>Pterygota</taxon>
        <taxon>Neoptera</taxon>
        <taxon>Endopterygota</taxon>
        <taxon>Lepidoptera</taxon>
        <taxon>Glossata</taxon>
        <taxon>Ditrysia</taxon>
        <taxon>Tineoidea</taxon>
        <taxon>Psychidae</taxon>
        <taxon>Oiketicinae</taxon>
        <taxon>Eumeta</taxon>
    </lineage>
</organism>
<reference evidence="2 3" key="1">
    <citation type="journal article" date="2019" name="Commun. Biol.">
        <title>The bagworm genome reveals a unique fibroin gene that provides high tensile strength.</title>
        <authorList>
            <person name="Kono N."/>
            <person name="Nakamura H."/>
            <person name="Ohtoshi R."/>
            <person name="Tomita M."/>
            <person name="Numata K."/>
            <person name="Arakawa K."/>
        </authorList>
    </citation>
    <scope>NUCLEOTIDE SEQUENCE [LARGE SCALE GENOMIC DNA]</scope>
</reference>
<dbReference type="AlphaFoldDB" id="A0A4C1SCN2"/>
<dbReference type="EMBL" id="BGZK01003312">
    <property type="protein sequence ID" value="GBO99851.1"/>
    <property type="molecule type" value="Genomic_DNA"/>
</dbReference>
<sequence length="268" mass="28343">MSSRRVVKGASLSKSERDGNVPALTKGAQKPMAATKKSVKQQKTELTPPSEKAPQKTPDGAGTSAAATASVKTKAASERASAPLTISPPKLLVEVEPMDKIAALGKETDAGVFTAIQAVGDFARRASLREEIGRPSLSGAGGPRPSDLSGGTPRCESRGSTPVGVHPINRVASAIGNLAVGAKSELESLKNISKEVKESVILKLLDINELALRLDESRSICGGVGREKARRAAELEAAEKRFNKINQENLDRYSMENKMEKTGRGRLH</sequence>